<accession>A0ABS8UUX6</accession>
<organism evidence="1 2">
    <name type="scientific">Datura stramonium</name>
    <name type="common">Jimsonweed</name>
    <name type="synonym">Common thornapple</name>
    <dbReference type="NCBI Taxonomy" id="4076"/>
    <lineage>
        <taxon>Eukaryota</taxon>
        <taxon>Viridiplantae</taxon>
        <taxon>Streptophyta</taxon>
        <taxon>Embryophyta</taxon>
        <taxon>Tracheophyta</taxon>
        <taxon>Spermatophyta</taxon>
        <taxon>Magnoliopsida</taxon>
        <taxon>eudicotyledons</taxon>
        <taxon>Gunneridae</taxon>
        <taxon>Pentapetalae</taxon>
        <taxon>asterids</taxon>
        <taxon>lamiids</taxon>
        <taxon>Solanales</taxon>
        <taxon>Solanaceae</taxon>
        <taxon>Solanoideae</taxon>
        <taxon>Datureae</taxon>
        <taxon>Datura</taxon>
    </lineage>
</organism>
<feature type="non-terminal residue" evidence="1">
    <location>
        <position position="1"/>
    </location>
</feature>
<comment type="caution">
    <text evidence="1">The sequence shown here is derived from an EMBL/GenBank/DDBJ whole genome shotgun (WGS) entry which is preliminary data.</text>
</comment>
<evidence type="ECO:0000313" key="1">
    <source>
        <dbReference type="EMBL" id="MCD9638399.1"/>
    </source>
</evidence>
<evidence type="ECO:0000313" key="2">
    <source>
        <dbReference type="Proteomes" id="UP000823775"/>
    </source>
</evidence>
<proteinExistence type="predicted"/>
<dbReference type="EMBL" id="JACEIK010002689">
    <property type="protein sequence ID" value="MCD9638399.1"/>
    <property type="molecule type" value="Genomic_DNA"/>
</dbReference>
<protein>
    <submittedName>
        <fullName evidence="1">Uncharacterized protein</fullName>
    </submittedName>
</protein>
<name>A0ABS8UUX6_DATST</name>
<gene>
    <name evidence="1" type="ORF">HAX54_022341</name>
</gene>
<dbReference type="Proteomes" id="UP000823775">
    <property type="component" value="Unassembled WGS sequence"/>
</dbReference>
<keyword evidence="2" id="KW-1185">Reference proteome</keyword>
<sequence>SQEDHRLRLLIKSELRGRNGRGQGRWFFKVLRWVQAMTLGRAIQIPIATMVRYYLGVLRGESLDSFRSSELK</sequence>
<feature type="non-terminal residue" evidence="1">
    <location>
        <position position="72"/>
    </location>
</feature>
<reference evidence="1 2" key="1">
    <citation type="journal article" date="2021" name="BMC Genomics">
        <title>Datura genome reveals duplications of psychoactive alkaloid biosynthetic genes and high mutation rate following tissue culture.</title>
        <authorList>
            <person name="Rajewski A."/>
            <person name="Carter-House D."/>
            <person name="Stajich J."/>
            <person name="Litt A."/>
        </authorList>
    </citation>
    <scope>NUCLEOTIDE SEQUENCE [LARGE SCALE GENOMIC DNA]</scope>
    <source>
        <strain evidence="1">AR-01</strain>
    </source>
</reference>